<proteinExistence type="inferred from homology"/>
<comment type="subcellular location">
    <subcellularLocation>
        <location evidence="1 7">Cell membrane</location>
        <topology evidence="1 7">Multi-pass membrane protein</topology>
    </subcellularLocation>
</comment>
<dbReference type="PANTHER" id="PTHR43744:SF3">
    <property type="entry name" value="LACTOSE TRANSPORT SYSTEM PERMEASE PROTEIN LACG"/>
    <property type="match status" value="1"/>
</dbReference>
<keyword evidence="10" id="KW-1185">Reference proteome</keyword>
<evidence type="ECO:0000256" key="3">
    <source>
        <dbReference type="ARBA" id="ARBA00022475"/>
    </source>
</evidence>
<name>A0A1M7N5J2_9BACI</name>
<comment type="similarity">
    <text evidence="7">Belongs to the binding-protein-dependent transport system permease family.</text>
</comment>
<evidence type="ECO:0000313" key="10">
    <source>
        <dbReference type="Proteomes" id="UP000184184"/>
    </source>
</evidence>
<organism evidence="9 10">
    <name type="scientific">Gracilibacillus kekensis</name>
    <dbReference type="NCBI Taxonomy" id="1027249"/>
    <lineage>
        <taxon>Bacteria</taxon>
        <taxon>Bacillati</taxon>
        <taxon>Bacillota</taxon>
        <taxon>Bacilli</taxon>
        <taxon>Bacillales</taxon>
        <taxon>Bacillaceae</taxon>
        <taxon>Gracilibacillus</taxon>
    </lineage>
</organism>
<keyword evidence="4 7" id="KW-0812">Transmembrane</keyword>
<feature type="transmembrane region" description="Helical" evidence="7">
    <location>
        <begin position="12"/>
        <end position="32"/>
    </location>
</feature>
<dbReference type="GO" id="GO:0055085">
    <property type="term" value="P:transmembrane transport"/>
    <property type="evidence" value="ECO:0007669"/>
    <property type="project" value="InterPro"/>
</dbReference>
<evidence type="ECO:0000313" key="9">
    <source>
        <dbReference type="EMBL" id="SHM98296.1"/>
    </source>
</evidence>
<dbReference type="Gene3D" id="1.10.3720.10">
    <property type="entry name" value="MetI-like"/>
    <property type="match status" value="1"/>
</dbReference>
<keyword evidence="2 7" id="KW-0813">Transport</keyword>
<keyword evidence="3" id="KW-1003">Cell membrane</keyword>
<dbReference type="InterPro" id="IPR000515">
    <property type="entry name" value="MetI-like"/>
</dbReference>
<dbReference type="RefSeq" id="WP_073201234.1">
    <property type="nucleotide sequence ID" value="NZ_FRCZ01000002.1"/>
</dbReference>
<dbReference type="PANTHER" id="PTHR43744">
    <property type="entry name" value="ABC TRANSPORTER PERMEASE PROTEIN MG189-RELATED-RELATED"/>
    <property type="match status" value="1"/>
</dbReference>
<evidence type="ECO:0000256" key="7">
    <source>
        <dbReference type="RuleBase" id="RU363032"/>
    </source>
</evidence>
<dbReference type="OrthoDB" id="9772609at2"/>
<dbReference type="AlphaFoldDB" id="A0A1M7N5J2"/>
<dbReference type="SUPFAM" id="SSF161098">
    <property type="entry name" value="MetI-like"/>
    <property type="match status" value="1"/>
</dbReference>
<sequence>MRNRERTHKYTMLFIGAIVSLLWIYPFYLVFINSIKTKAGIFEGTLGFPSAPTLENYPTAFAELDFLLTFFNSVIVTGGSIFIIVIFTSMAGYALSRKPGKSSTLVYFLFAICMLIPFQSIMIPLVSLFGAVDMLNRMGLAIMYLGLGSSLAVFLYVGAMKGIPKALDEAAIIDGCNRFQVYWYIMLPMLKSTTVTVIVLNAIWFWNDYLLPSLVINKEGMYTIPLKTFYFFGEYSTQWHLALAALVIAMIPIIILYMFLQRYIIDGISDGAVK</sequence>
<feature type="transmembrane region" description="Helical" evidence="7">
    <location>
        <begin position="66"/>
        <end position="93"/>
    </location>
</feature>
<keyword evidence="6 7" id="KW-0472">Membrane</keyword>
<evidence type="ECO:0000259" key="8">
    <source>
        <dbReference type="PROSITE" id="PS50928"/>
    </source>
</evidence>
<dbReference type="STRING" id="1027249.SAMN05216179_1512"/>
<dbReference type="InterPro" id="IPR035906">
    <property type="entry name" value="MetI-like_sf"/>
</dbReference>
<feature type="domain" description="ABC transmembrane type-1" evidence="8">
    <location>
        <begin position="70"/>
        <end position="260"/>
    </location>
</feature>
<evidence type="ECO:0000256" key="4">
    <source>
        <dbReference type="ARBA" id="ARBA00022692"/>
    </source>
</evidence>
<keyword evidence="5 7" id="KW-1133">Transmembrane helix</keyword>
<evidence type="ECO:0000256" key="5">
    <source>
        <dbReference type="ARBA" id="ARBA00022989"/>
    </source>
</evidence>
<reference evidence="9 10" key="1">
    <citation type="submission" date="2016-11" db="EMBL/GenBank/DDBJ databases">
        <authorList>
            <person name="Jaros S."/>
            <person name="Januszkiewicz K."/>
            <person name="Wedrychowicz H."/>
        </authorList>
    </citation>
    <scope>NUCLEOTIDE SEQUENCE [LARGE SCALE GENOMIC DNA]</scope>
    <source>
        <strain evidence="9 10">CGMCC 1.10681</strain>
    </source>
</reference>
<evidence type="ECO:0000256" key="2">
    <source>
        <dbReference type="ARBA" id="ARBA00022448"/>
    </source>
</evidence>
<dbReference type="GO" id="GO:0005886">
    <property type="term" value="C:plasma membrane"/>
    <property type="evidence" value="ECO:0007669"/>
    <property type="project" value="UniProtKB-SubCell"/>
</dbReference>
<feature type="transmembrane region" description="Helical" evidence="7">
    <location>
        <begin position="181"/>
        <end position="206"/>
    </location>
</feature>
<protein>
    <submittedName>
        <fullName evidence="9">Carbohydrate ABC transporter membrane protein 2, CUT1 family</fullName>
    </submittedName>
</protein>
<gene>
    <name evidence="9" type="ORF">SAMN05216179_1512</name>
</gene>
<dbReference type="CDD" id="cd06261">
    <property type="entry name" value="TM_PBP2"/>
    <property type="match status" value="1"/>
</dbReference>
<dbReference type="EMBL" id="FRCZ01000002">
    <property type="protein sequence ID" value="SHM98296.1"/>
    <property type="molecule type" value="Genomic_DNA"/>
</dbReference>
<evidence type="ECO:0000256" key="1">
    <source>
        <dbReference type="ARBA" id="ARBA00004651"/>
    </source>
</evidence>
<evidence type="ECO:0000256" key="6">
    <source>
        <dbReference type="ARBA" id="ARBA00023136"/>
    </source>
</evidence>
<dbReference type="Proteomes" id="UP000184184">
    <property type="component" value="Unassembled WGS sequence"/>
</dbReference>
<accession>A0A1M7N5J2</accession>
<feature type="transmembrane region" description="Helical" evidence="7">
    <location>
        <begin position="141"/>
        <end position="160"/>
    </location>
</feature>
<dbReference type="PROSITE" id="PS50928">
    <property type="entry name" value="ABC_TM1"/>
    <property type="match status" value="1"/>
</dbReference>
<feature type="transmembrane region" description="Helical" evidence="7">
    <location>
        <begin position="105"/>
        <end position="129"/>
    </location>
</feature>
<feature type="transmembrane region" description="Helical" evidence="7">
    <location>
        <begin position="239"/>
        <end position="260"/>
    </location>
</feature>
<dbReference type="Pfam" id="PF00528">
    <property type="entry name" value="BPD_transp_1"/>
    <property type="match status" value="1"/>
</dbReference>